<protein>
    <submittedName>
        <fullName evidence="1">Uncharacterized protein</fullName>
    </submittedName>
</protein>
<dbReference type="Proteomes" id="UP001228955">
    <property type="component" value="Chromosome"/>
</dbReference>
<dbReference type="AlphaFoldDB" id="A0AB38YP23"/>
<proteinExistence type="predicted"/>
<evidence type="ECO:0000313" key="2">
    <source>
        <dbReference type="Proteomes" id="UP001228955"/>
    </source>
</evidence>
<accession>A0AB38YP23</accession>
<evidence type="ECO:0000313" key="1">
    <source>
        <dbReference type="EMBL" id="WMS19854.1"/>
    </source>
</evidence>
<dbReference type="EMBL" id="CP133463">
    <property type="protein sequence ID" value="WMS19854.1"/>
    <property type="molecule type" value="Genomic_DNA"/>
</dbReference>
<organism evidence="1 2">
    <name type="scientific">Veillonella parvula</name>
    <name type="common">Staphylococcus parvulus</name>
    <dbReference type="NCBI Taxonomy" id="29466"/>
    <lineage>
        <taxon>Bacteria</taxon>
        <taxon>Bacillati</taxon>
        <taxon>Bacillota</taxon>
        <taxon>Negativicutes</taxon>
        <taxon>Veillonellales</taxon>
        <taxon>Veillonellaceae</taxon>
        <taxon>Veillonella</taxon>
    </lineage>
</organism>
<name>A0AB38YP23_VEIPA</name>
<dbReference type="RefSeq" id="WP_004694171.1">
    <property type="nucleotide sequence ID" value="NZ_CP133463.1"/>
</dbReference>
<reference evidence="1" key="1">
    <citation type="submission" date="2023-08" db="EMBL/GenBank/DDBJ databases">
        <title>Veillonella_parvula_DSM 2007_complete_genome_hifiasm_Zymo_Research_D6332.</title>
        <authorList>
            <person name="Damerum A."/>
        </authorList>
    </citation>
    <scope>NUCLEOTIDE SEQUENCE</scope>
    <source>
        <strain evidence="1">DSM 2007</strain>
    </source>
</reference>
<gene>
    <name evidence="1" type="ORF">RDV51_00515</name>
</gene>
<sequence>MYSTKTDKKDEVKPTIVGAISQNGLYVEGEISIGGKIFEEIDENKKKRFYFPNTTIQ</sequence>